<keyword evidence="2" id="KW-0012">Acyltransferase</keyword>
<dbReference type="KEGG" id="dsc:ABOD76_16510"/>
<dbReference type="InterPro" id="IPR000182">
    <property type="entry name" value="GNAT_dom"/>
</dbReference>
<dbReference type="EMBL" id="CP158299">
    <property type="protein sequence ID" value="XBV85029.1"/>
    <property type="molecule type" value="Genomic_DNA"/>
</dbReference>
<evidence type="ECO:0000256" key="2">
    <source>
        <dbReference type="ARBA" id="ARBA00023315"/>
    </source>
</evidence>
<dbReference type="Pfam" id="PF00583">
    <property type="entry name" value="Acetyltransf_1"/>
    <property type="match status" value="1"/>
</dbReference>
<dbReference type="InterPro" id="IPR016181">
    <property type="entry name" value="Acyl_CoA_acyltransferase"/>
</dbReference>
<gene>
    <name evidence="4" type="ORF">ABOD76_16510</name>
</gene>
<dbReference type="AlphaFoldDB" id="A0AAU7U8I6"/>
<feature type="domain" description="N-acetyltransferase" evidence="3">
    <location>
        <begin position="1"/>
        <end position="142"/>
    </location>
</feature>
<dbReference type="RefSeq" id="WP_350243066.1">
    <property type="nucleotide sequence ID" value="NZ_CP158299.1"/>
</dbReference>
<keyword evidence="1" id="KW-0808">Transferase</keyword>
<evidence type="ECO:0000256" key="1">
    <source>
        <dbReference type="ARBA" id="ARBA00022679"/>
    </source>
</evidence>
<dbReference type="PROSITE" id="PS51186">
    <property type="entry name" value="GNAT"/>
    <property type="match status" value="1"/>
</dbReference>
<name>A0AAU7U8I6_9DEIO</name>
<reference evidence="4" key="1">
    <citation type="submission" date="2024-06" db="EMBL/GenBank/DDBJ databases">
        <title>Draft Genome Sequence of Deinococcus sonorensis Type Strain KR-87, a Biofilm Producing Representative of the Genus Deinococcus.</title>
        <authorList>
            <person name="Boren L.S."/>
            <person name="Grosso R.A."/>
            <person name="Hugenberg-Cox A.N."/>
            <person name="Hill J.T.E."/>
            <person name="Albert C.M."/>
            <person name="Tuohy J.M."/>
        </authorList>
    </citation>
    <scope>NUCLEOTIDE SEQUENCE</scope>
    <source>
        <strain evidence="4">KR-87</strain>
    </source>
</reference>
<evidence type="ECO:0000313" key="4">
    <source>
        <dbReference type="EMBL" id="XBV85029.1"/>
    </source>
</evidence>
<protein>
    <submittedName>
        <fullName evidence="4">GNAT family N-acetyltransferase</fullName>
    </submittedName>
</protein>
<dbReference type="SUPFAM" id="SSF55729">
    <property type="entry name" value="Acyl-CoA N-acyltransferases (Nat)"/>
    <property type="match status" value="1"/>
</dbReference>
<evidence type="ECO:0000259" key="3">
    <source>
        <dbReference type="PROSITE" id="PS51186"/>
    </source>
</evidence>
<dbReference type="CDD" id="cd04301">
    <property type="entry name" value="NAT_SF"/>
    <property type="match status" value="1"/>
</dbReference>
<dbReference type="GO" id="GO:0016747">
    <property type="term" value="F:acyltransferase activity, transferring groups other than amino-acyl groups"/>
    <property type="evidence" value="ECO:0007669"/>
    <property type="project" value="InterPro"/>
</dbReference>
<sequence length="142" mass="15461">MIRAAVLADVPRMVRHRYPGEAGDHLNGYADWLCDALPDGRYHGWLAERSGQVIGGVGLVRLEWGPTRQDPSPFRGRVVNMYVEVEARRQGVARALLATVIQAAPTLGLSTLSVGTTVLARPLYRELGFAGVATEMLLRLPG</sequence>
<organism evidence="4">
    <name type="scientific">Deinococcus sonorensis KR-87</name>
    <dbReference type="NCBI Taxonomy" id="694439"/>
    <lineage>
        <taxon>Bacteria</taxon>
        <taxon>Thermotogati</taxon>
        <taxon>Deinococcota</taxon>
        <taxon>Deinococci</taxon>
        <taxon>Deinococcales</taxon>
        <taxon>Deinococcaceae</taxon>
        <taxon>Deinococcus</taxon>
    </lineage>
</organism>
<accession>A0AAU7U8I6</accession>
<proteinExistence type="predicted"/>
<dbReference type="InterPro" id="IPR050832">
    <property type="entry name" value="Bact_Acetyltransf"/>
</dbReference>
<dbReference type="Gene3D" id="3.40.630.30">
    <property type="match status" value="1"/>
</dbReference>
<dbReference type="PANTHER" id="PTHR43877">
    <property type="entry name" value="AMINOALKYLPHOSPHONATE N-ACETYLTRANSFERASE-RELATED-RELATED"/>
    <property type="match status" value="1"/>
</dbReference>